<keyword evidence="1" id="KW-0472">Membrane</keyword>
<name>A0A8J3EDE3_9PROT</name>
<reference evidence="3 4" key="1">
    <citation type="journal article" date="2014" name="Int. J. Syst. Evol. Microbiol.">
        <title>Complete genome sequence of Corynebacterium casei LMG S-19264T (=DSM 44701T), isolated from a smear-ripened cheese.</title>
        <authorList>
            <consortium name="US DOE Joint Genome Institute (JGI-PGF)"/>
            <person name="Walter F."/>
            <person name="Albersmeier A."/>
            <person name="Kalinowski J."/>
            <person name="Ruckert C."/>
        </authorList>
    </citation>
    <scope>NUCLEOTIDE SEQUENCE [LARGE SCALE GENOMIC DNA]</scope>
    <source>
        <strain evidence="3 4">CGMCC 1.16330</strain>
    </source>
</reference>
<accession>A0A8J3EDE3</accession>
<gene>
    <name evidence="3" type="ORF">GCM10010964_33680</name>
</gene>
<evidence type="ECO:0000256" key="1">
    <source>
        <dbReference type="SAM" id="Phobius"/>
    </source>
</evidence>
<dbReference type="EMBL" id="BMKS01000012">
    <property type="protein sequence ID" value="GGG43526.1"/>
    <property type="molecule type" value="Genomic_DNA"/>
</dbReference>
<organism evidence="3 4">
    <name type="scientific">Caldovatus sediminis</name>
    <dbReference type="NCBI Taxonomy" id="2041189"/>
    <lineage>
        <taxon>Bacteria</taxon>
        <taxon>Pseudomonadati</taxon>
        <taxon>Pseudomonadota</taxon>
        <taxon>Alphaproteobacteria</taxon>
        <taxon>Acetobacterales</taxon>
        <taxon>Roseomonadaceae</taxon>
        <taxon>Caldovatus</taxon>
    </lineage>
</organism>
<dbReference type="AlphaFoldDB" id="A0A8J3EDE3"/>
<dbReference type="Pfam" id="PF07811">
    <property type="entry name" value="TadE"/>
    <property type="match status" value="1"/>
</dbReference>
<evidence type="ECO:0000313" key="3">
    <source>
        <dbReference type="EMBL" id="GGG43526.1"/>
    </source>
</evidence>
<protein>
    <recommendedName>
        <fullName evidence="2">TadE-like domain-containing protein</fullName>
    </recommendedName>
</protein>
<comment type="caution">
    <text evidence="3">The sequence shown here is derived from an EMBL/GenBank/DDBJ whole genome shotgun (WGS) entry which is preliminary data.</text>
</comment>
<keyword evidence="4" id="KW-1185">Reference proteome</keyword>
<dbReference type="InterPro" id="IPR012495">
    <property type="entry name" value="TadE-like_dom"/>
</dbReference>
<feature type="domain" description="TadE-like" evidence="2">
    <location>
        <begin position="20"/>
        <end position="54"/>
    </location>
</feature>
<dbReference type="Proteomes" id="UP000597507">
    <property type="component" value="Unassembled WGS sequence"/>
</dbReference>
<evidence type="ECO:0000313" key="4">
    <source>
        <dbReference type="Proteomes" id="UP000597507"/>
    </source>
</evidence>
<keyword evidence="1" id="KW-0812">Transmembrane</keyword>
<feature type="transmembrane region" description="Helical" evidence="1">
    <location>
        <begin position="21"/>
        <end position="41"/>
    </location>
</feature>
<sequence length="151" mass="16637">MKSASCERRGPRRALRCRKGVTALEFAMIAPVFFLLLFFTMDLARYWYTAEAVRTYTGEVLRAAIVAVGADNPPQNDLCPGGAISIGTPPTPGLDPDKLQLTVTCNRTVSQGTVTAHTVQVTVNYTFEFLVGLDLFWDAQQVISDRQTTTF</sequence>
<proteinExistence type="predicted"/>
<keyword evidence="1" id="KW-1133">Transmembrane helix</keyword>
<evidence type="ECO:0000259" key="2">
    <source>
        <dbReference type="Pfam" id="PF07811"/>
    </source>
</evidence>